<evidence type="ECO:0000256" key="1">
    <source>
        <dbReference type="ARBA" id="ARBA00008799"/>
    </source>
</evidence>
<dbReference type="CDD" id="cd03788">
    <property type="entry name" value="GT20_TPS"/>
    <property type="match status" value="1"/>
</dbReference>
<dbReference type="KEGG" id="ptaw:DW352_26025"/>
<reference evidence="2 3" key="1">
    <citation type="submission" date="2018-07" db="EMBL/GenBank/DDBJ databases">
        <authorList>
            <person name="Quirk P.G."/>
            <person name="Krulwich T.A."/>
        </authorList>
    </citation>
    <scope>NUCLEOTIDE SEQUENCE [LARGE SCALE GENOMIC DNA]</scope>
    <source>
        <strain evidence="2 3">CC-BB4</strain>
    </source>
</reference>
<dbReference type="GO" id="GO:0005992">
    <property type="term" value="P:trehalose biosynthetic process"/>
    <property type="evidence" value="ECO:0007669"/>
    <property type="project" value="InterPro"/>
</dbReference>
<dbReference type="EMBL" id="CP031417">
    <property type="protein sequence ID" value="AXK83681.1"/>
    <property type="molecule type" value="Genomic_DNA"/>
</dbReference>
<dbReference type="OrthoDB" id="9815690at2"/>
<name>A0A346A3D4_9HYPH</name>
<dbReference type="Gene3D" id="3.40.50.2000">
    <property type="entry name" value="Glycogen Phosphorylase B"/>
    <property type="match status" value="2"/>
</dbReference>
<gene>
    <name evidence="2" type="ORF">DW352_26025</name>
</gene>
<keyword evidence="3" id="KW-1185">Reference proteome</keyword>
<organism evidence="2 3">
    <name type="scientific">Pseudolabrys taiwanensis</name>
    <dbReference type="NCBI Taxonomy" id="331696"/>
    <lineage>
        <taxon>Bacteria</taxon>
        <taxon>Pseudomonadati</taxon>
        <taxon>Pseudomonadota</taxon>
        <taxon>Alphaproteobacteria</taxon>
        <taxon>Hyphomicrobiales</taxon>
        <taxon>Xanthobacteraceae</taxon>
        <taxon>Pseudolabrys</taxon>
    </lineage>
</organism>
<dbReference type="PANTHER" id="PTHR10788:SF106">
    <property type="entry name" value="BCDNA.GH08860"/>
    <property type="match status" value="1"/>
</dbReference>
<accession>A0A346A3D4</accession>
<dbReference type="GO" id="GO:0003825">
    <property type="term" value="F:alpha,alpha-trehalose-phosphate synthase (UDP-forming) activity"/>
    <property type="evidence" value="ECO:0007669"/>
    <property type="project" value="TreeGrafter"/>
</dbReference>
<evidence type="ECO:0000313" key="2">
    <source>
        <dbReference type="EMBL" id="AXK83681.1"/>
    </source>
</evidence>
<dbReference type="PANTHER" id="PTHR10788">
    <property type="entry name" value="TREHALOSE-6-PHOSPHATE SYNTHASE"/>
    <property type="match status" value="1"/>
</dbReference>
<dbReference type="AlphaFoldDB" id="A0A346A3D4"/>
<evidence type="ECO:0000313" key="3">
    <source>
        <dbReference type="Proteomes" id="UP000254889"/>
    </source>
</evidence>
<sequence length="496" mass="54643">MSRNSGTRGSVQVDIIVSNRVAKVTPGGPVMGGLASALLPAVRKSGVVWFGSSGNVRNAVPGAPPLVQVESYGRGTIATVDLPEQHYAGFYEGYANSALWPLLHSRADLSCASADDFVCYREVNAYMARTLAAFGGDDATFWVHDYHFLLLARDLRALGVTKEIGFFLHTPWAQRRVMTRLPQIREIVEAMLSYNLIGFQTDRDRDNFAELLRHDLQIPGHGLTFKTRHGTCRLGTFPIGIDAEAFAESARKAANDEEVRRLRQSVADSALVIGVDRVDYSKGLVPRIQAFDRLLTTQPDLKRRLSLLQIAVPSRTNIEAYRGLQHDLSALVGEVNGRHGEVDWTPIRYLNKGYCQASLAGFYRASSIGLITPMQDGMNLVAKEYVAAQNPDDPGVLVLSKFAGAACELNGALLVDPRDVDGMAQRLVTALAMPRCERRERWQSMMQTLLQHSIHAWFAGFMQELKAPQPNVLPLATAKVAALRPSPRDQAFATHH</sequence>
<dbReference type="RefSeq" id="WP_115694060.1">
    <property type="nucleotide sequence ID" value="NZ_CP031417.1"/>
</dbReference>
<dbReference type="Pfam" id="PF00982">
    <property type="entry name" value="Glyco_transf_20"/>
    <property type="match status" value="1"/>
</dbReference>
<proteinExistence type="inferred from homology"/>
<comment type="similarity">
    <text evidence="1">Belongs to the glycosyltransferase 20 family.</text>
</comment>
<dbReference type="SUPFAM" id="SSF53756">
    <property type="entry name" value="UDP-Glycosyltransferase/glycogen phosphorylase"/>
    <property type="match status" value="1"/>
</dbReference>
<dbReference type="InterPro" id="IPR001830">
    <property type="entry name" value="Glyco_trans_20"/>
</dbReference>
<dbReference type="Proteomes" id="UP000254889">
    <property type="component" value="Chromosome"/>
</dbReference>
<protein>
    <submittedName>
        <fullName evidence="2">Trehalose-6-phosphate synthase</fullName>
    </submittedName>
</protein>